<keyword evidence="4 10" id="KW-0479">Metal-binding</keyword>
<comment type="catalytic activity">
    <reaction evidence="7">
        <text>adenosine 2',5'-bisphosphate + H2O = AMP + phosphate</text>
        <dbReference type="Rhea" id="RHEA:77643"/>
        <dbReference type="ChEBI" id="CHEBI:15377"/>
        <dbReference type="ChEBI" id="CHEBI:43474"/>
        <dbReference type="ChEBI" id="CHEBI:194156"/>
        <dbReference type="ChEBI" id="CHEBI:456215"/>
        <dbReference type="EC" id="3.1.3.7"/>
    </reaction>
    <physiologicalReaction direction="left-to-right" evidence="7">
        <dbReference type="Rhea" id="RHEA:77644"/>
    </physiologicalReaction>
</comment>
<comment type="catalytic activity">
    <reaction evidence="9">
        <text>3'-phosphoadenylyl sulfate + H2O = adenosine 5'-phosphosulfate + phosphate</text>
        <dbReference type="Rhea" id="RHEA:77639"/>
        <dbReference type="ChEBI" id="CHEBI:15377"/>
        <dbReference type="ChEBI" id="CHEBI:43474"/>
        <dbReference type="ChEBI" id="CHEBI:58243"/>
        <dbReference type="ChEBI" id="CHEBI:58339"/>
        <dbReference type="EC" id="3.1.3.7"/>
    </reaction>
    <physiologicalReaction direction="left-to-right" evidence="9">
        <dbReference type="Rhea" id="RHEA:77640"/>
    </physiologicalReaction>
</comment>
<protein>
    <recommendedName>
        <fullName evidence="3">3'(2'),5'-bisphosphate nucleotidase</fullName>
        <ecNumber evidence="3">3.1.3.7</ecNumber>
    </recommendedName>
</protein>
<dbReference type="PROSITE" id="PS00630">
    <property type="entry name" value="IMP_2"/>
    <property type="match status" value="1"/>
</dbReference>
<reference evidence="12" key="1">
    <citation type="journal article" date="2017" name="Cell">
        <title>Insights into land plant evolution garnered from the Marchantia polymorpha genome.</title>
        <authorList>
            <person name="Bowman J.L."/>
            <person name="Kohchi T."/>
            <person name="Yamato K.T."/>
            <person name="Jenkins J."/>
            <person name="Shu S."/>
            <person name="Ishizaki K."/>
            <person name="Yamaoka S."/>
            <person name="Nishihama R."/>
            <person name="Nakamura Y."/>
            <person name="Berger F."/>
            <person name="Adam C."/>
            <person name="Aki S.S."/>
            <person name="Althoff F."/>
            <person name="Araki T."/>
            <person name="Arteaga-Vazquez M.A."/>
            <person name="Balasubrmanian S."/>
            <person name="Barry K."/>
            <person name="Bauer D."/>
            <person name="Boehm C.R."/>
            <person name="Briginshaw L."/>
            <person name="Caballero-Perez J."/>
            <person name="Catarino B."/>
            <person name="Chen F."/>
            <person name="Chiyoda S."/>
            <person name="Chovatia M."/>
            <person name="Davies K.M."/>
            <person name="Delmans M."/>
            <person name="Demura T."/>
            <person name="Dierschke T."/>
            <person name="Dolan L."/>
            <person name="Dorantes-Acosta A.E."/>
            <person name="Eklund D.M."/>
            <person name="Florent S.N."/>
            <person name="Flores-Sandoval E."/>
            <person name="Fujiyama A."/>
            <person name="Fukuzawa H."/>
            <person name="Galik B."/>
            <person name="Grimanelli D."/>
            <person name="Grimwood J."/>
            <person name="Grossniklaus U."/>
            <person name="Hamada T."/>
            <person name="Haseloff J."/>
            <person name="Hetherington A.J."/>
            <person name="Higo A."/>
            <person name="Hirakawa Y."/>
            <person name="Hundley H.N."/>
            <person name="Ikeda Y."/>
            <person name="Inoue K."/>
            <person name="Inoue S.I."/>
            <person name="Ishida S."/>
            <person name="Jia Q."/>
            <person name="Kakita M."/>
            <person name="Kanazawa T."/>
            <person name="Kawai Y."/>
            <person name="Kawashima T."/>
            <person name="Kennedy M."/>
            <person name="Kinose K."/>
            <person name="Kinoshita T."/>
            <person name="Kohara Y."/>
            <person name="Koide E."/>
            <person name="Komatsu K."/>
            <person name="Kopischke S."/>
            <person name="Kubo M."/>
            <person name="Kyozuka J."/>
            <person name="Lagercrantz U."/>
            <person name="Lin S.S."/>
            <person name="Lindquist E."/>
            <person name="Lipzen A.M."/>
            <person name="Lu C.W."/>
            <person name="De Luna E."/>
            <person name="Martienssen R.A."/>
            <person name="Minamino N."/>
            <person name="Mizutani M."/>
            <person name="Mizutani M."/>
            <person name="Mochizuki N."/>
            <person name="Monte I."/>
            <person name="Mosher R."/>
            <person name="Nagasaki H."/>
            <person name="Nakagami H."/>
            <person name="Naramoto S."/>
            <person name="Nishitani K."/>
            <person name="Ohtani M."/>
            <person name="Okamoto T."/>
            <person name="Okumura M."/>
            <person name="Phillips J."/>
            <person name="Pollak B."/>
            <person name="Reinders A."/>
            <person name="Rovekamp M."/>
            <person name="Sano R."/>
            <person name="Sawa S."/>
            <person name="Schmid M.W."/>
            <person name="Shirakawa M."/>
            <person name="Solano R."/>
            <person name="Spunde A."/>
            <person name="Suetsugu N."/>
            <person name="Sugano S."/>
            <person name="Sugiyama A."/>
            <person name="Sun R."/>
            <person name="Suzuki Y."/>
            <person name="Takenaka M."/>
            <person name="Takezawa D."/>
            <person name="Tomogane H."/>
            <person name="Tsuzuki M."/>
            <person name="Ueda T."/>
            <person name="Umeda M."/>
            <person name="Ward J.M."/>
            <person name="Watanabe Y."/>
            <person name="Yazaki K."/>
            <person name="Yokoyama R."/>
            <person name="Yoshitake Y."/>
            <person name="Yotsui I."/>
            <person name="Zachgo S."/>
            <person name="Schmutz J."/>
        </authorList>
    </citation>
    <scope>NUCLEOTIDE SEQUENCE [LARGE SCALE GENOMIC DNA]</scope>
    <source>
        <strain evidence="12">Tak-1</strain>
    </source>
</reference>
<dbReference type="EC" id="3.1.3.7" evidence="3"/>
<dbReference type="OMA" id="MSYQQER"/>
<dbReference type="AlphaFoldDB" id="A0A2R6X892"/>
<dbReference type="GO" id="GO:0046872">
    <property type="term" value="F:metal ion binding"/>
    <property type="evidence" value="ECO:0007669"/>
    <property type="project" value="UniProtKB-KW"/>
</dbReference>
<dbReference type="GO" id="GO:0000103">
    <property type="term" value="P:sulfate assimilation"/>
    <property type="evidence" value="ECO:0000318"/>
    <property type="project" value="GO_Central"/>
</dbReference>
<feature type="binding site" evidence="10">
    <location>
        <position position="335"/>
    </location>
    <ligand>
        <name>Mg(2+)</name>
        <dbReference type="ChEBI" id="CHEBI:18420"/>
        <label>1</label>
        <note>catalytic</note>
    </ligand>
</feature>
<dbReference type="Gene3D" id="3.40.190.80">
    <property type="match status" value="1"/>
</dbReference>
<evidence type="ECO:0000256" key="5">
    <source>
        <dbReference type="ARBA" id="ARBA00022801"/>
    </source>
</evidence>
<evidence type="ECO:0000313" key="12">
    <source>
        <dbReference type="Proteomes" id="UP000244005"/>
    </source>
</evidence>
<dbReference type="InterPro" id="IPR020583">
    <property type="entry name" value="Inositol_monoP_metal-BS"/>
</dbReference>
<dbReference type="PANTHER" id="PTHR43200">
    <property type="entry name" value="PHOSPHATASE"/>
    <property type="match status" value="1"/>
</dbReference>
<evidence type="ECO:0000256" key="1">
    <source>
        <dbReference type="ARBA" id="ARBA00001946"/>
    </source>
</evidence>
<dbReference type="PANTHER" id="PTHR43200:SF6">
    <property type="entry name" value="3'(2'),5'-BISPHOSPHATE NUCLEOTIDASE"/>
    <property type="match status" value="1"/>
</dbReference>
<dbReference type="EMBL" id="KZ772702">
    <property type="protein sequence ID" value="PTQ42318.1"/>
    <property type="molecule type" value="Genomic_DNA"/>
</dbReference>
<accession>A0A2R6X892</accession>
<dbReference type="InterPro" id="IPR020550">
    <property type="entry name" value="Inositol_monophosphatase_CS"/>
</dbReference>
<evidence type="ECO:0000256" key="10">
    <source>
        <dbReference type="PIRSR" id="PIRSR600760-2"/>
    </source>
</evidence>
<feature type="binding site" evidence="10">
    <location>
        <position position="182"/>
    </location>
    <ligand>
        <name>Mg(2+)</name>
        <dbReference type="ChEBI" id="CHEBI:18420"/>
        <label>1</label>
        <note>catalytic</note>
    </ligand>
</feature>
<dbReference type="PROSITE" id="PS00629">
    <property type="entry name" value="IMP_1"/>
    <property type="match status" value="1"/>
</dbReference>
<feature type="binding site" evidence="10">
    <location>
        <position position="184"/>
    </location>
    <ligand>
        <name>Mg(2+)</name>
        <dbReference type="ChEBI" id="CHEBI:18420"/>
        <label>1</label>
        <note>catalytic</note>
    </ligand>
</feature>
<keyword evidence="5" id="KW-0378">Hydrolase</keyword>
<keyword evidence="12" id="KW-1185">Reference proteome</keyword>
<dbReference type="NCBIfam" id="TIGR01330">
    <property type="entry name" value="bisphos_HAL2"/>
    <property type="match status" value="1"/>
</dbReference>
<dbReference type="CDD" id="cd01517">
    <property type="entry name" value="PAP_phosphatase"/>
    <property type="match status" value="1"/>
</dbReference>
<comment type="catalytic activity">
    <reaction evidence="8">
        <text>adenosine 3',5'-bisphosphate + H2O = AMP + phosphate</text>
        <dbReference type="Rhea" id="RHEA:10040"/>
        <dbReference type="ChEBI" id="CHEBI:15377"/>
        <dbReference type="ChEBI" id="CHEBI:43474"/>
        <dbReference type="ChEBI" id="CHEBI:58343"/>
        <dbReference type="ChEBI" id="CHEBI:456215"/>
        <dbReference type="EC" id="3.1.3.7"/>
    </reaction>
    <physiologicalReaction direction="left-to-right" evidence="8">
        <dbReference type="Rhea" id="RHEA:10041"/>
    </physiologicalReaction>
</comment>
<dbReference type="SUPFAM" id="SSF56655">
    <property type="entry name" value="Carbohydrate phosphatase"/>
    <property type="match status" value="1"/>
</dbReference>
<evidence type="ECO:0000256" key="8">
    <source>
        <dbReference type="ARBA" id="ARBA00044479"/>
    </source>
</evidence>
<dbReference type="Proteomes" id="UP000244005">
    <property type="component" value="Unassembled WGS sequence"/>
</dbReference>
<evidence type="ECO:0000313" key="11">
    <source>
        <dbReference type="EMBL" id="PTQ42318.1"/>
    </source>
</evidence>
<comment type="cofactor">
    <cofactor evidence="1 10">
        <name>Mg(2+)</name>
        <dbReference type="ChEBI" id="CHEBI:18420"/>
    </cofactor>
</comment>
<evidence type="ECO:0000256" key="3">
    <source>
        <dbReference type="ARBA" id="ARBA00012633"/>
    </source>
</evidence>
<organism evidence="11 12">
    <name type="scientific">Marchantia polymorpha</name>
    <name type="common">Common liverwort</name>
    <name type="synonym">Marchantia aquatica</name>
    <dbReference type="NCBI Taxonomy" id="3197"/>
    <lineage>
        <taxon>Eukaryota</taxon>
        <taxon>Viridiplantae</taxon>
        <taxon>Streptophyta</taxon>
        <taxon>Embryophyta</taxon>
        <taxon>Marchantiophyta</taxon>
        <taxon>Marchantiopsida</taxon>
        <taxon>Marchantiidae</taxon>
        <taxon>Marchantiales</taxon>
        <taxon>Marchantiaceae</taxon>
        <taxon>Marchantia</taxon>
    </lineage>
</organism>
<proteinExistence type="inferred from homology"/>
<comment type="similarity">
    <text evidence="2">Belongs to the inositol monophosphatase superfamily.</text>
</comment>
<dbReference type="Gramene" id="Mp8g17290.1">
    <property type="protein sequence ID" value="Mp8g17290.1.cds"/>
    <property type="gene ID" value="Mp8g17290"/>
</dbReference>
<sequence>MQALGARRAFLRSSFPCSRSSSSWKALGNCRAPSIVRLGRRGVGAIRSMAYEDDVRLAIKAVSLASRLCQAVQRKLVANETQAKADQSPVTVADYGSQALVSWVLERELPPGTFHLIAEEDSEDLRAEDGSEMLKRITQLVNETIAADGSFGSTVLSEDDVLTAISRGDSPGGPSGRYWVLDPIDGTRGFVRGDQYAVALGLLDNGEVVAGVLGCPNLPLASIAANGAASDDKAVGCVFAASRGAGTVMQSMDGSREAQRVYVSSVDDSKLAAFCESFEAAHSKQGLTANIARILGVSAPPIRIDSQAKYGAMARGDAVIYLRFPHAGYREKIWDHAAGLIVITEAGGEVFDAAGKPLDFSMGRFLDLEKGIIATNPSLRSAVLAAVQTAIKEEESALKGVSPL</sequence>
<evidence type="ECO:0000256" key="2">
    <source>
        <dbReference type="ARBA" id="ARBA00009759"/>
    </source>
</evidence>
<feature type="binding site" evidence="10">
    <location>
        <position position="185"/>
    </location>
    <ligand>
        <name>Mg(2+)</name>
        <dbReference type="ChEBI" id="CHEBI:18420"/>
        <label>1</label>
        <note>catalytic</note>
    </ligand>
</feature>
<dbReference type="OrthoDB" id="411145at2759"/>
<dbReference type="GO" id="GO:0008441">
    <property type="term" value="F:3'(2'),5'-bisphosphate nucleotidase activity"/>
    <property type="evidence" value="ECO:0000318"/>
    <property type="project" value="GO_Central"/>
</dbReference>
<dbReference type="InterPro" id="IPR000760">
    <property type="entry name" value="Inositol_monophosphatase-like"/>
</dbReference>
<evidence type="ECO:0000256" key="7">
    <source>
        <dbReference type="ARBA" id="ARBA00044466"/>
    </source>
</evidence>
<name>A0A2R6X892_MARPO</name>
<evidence type="ECO:0000256" key="4">
    <source>
        <dbReference type="ARBA" id="ARBA00022723"/>
    </source>
</evidence>
<dbReference type="InterPro" id="IPR051090">
    <property type="entry name" value="Inositol_monoP_superfamily"/>
</dbReference>
<dbReference type="InterPro" id="IPR006239">
    <property type="entry name" value="DPNP"/>
</dbReference>
<keyword evidence="6 10" id="KW-0460">Magnesium</keyword>
<dbReference type="FunFam" id="3.30.540.10:FF:000016">
    <property type="entry name" value="SAL1 phosphatase"/>
    <property type="match status" value="1"/>
</dbReference>
<feature type="binding site" evidence="10">
    <location>
        <position position="119"/>
    </location>
    <ligand>
        <name>Mg(2+)</name>
        <dbReference type="ChEBI" id="CHEBI:18420"/>
        <label>1</label>
        <note>catalytic</note>
    </ligand>
</feature>
<gene>
    <name evidence="11" type="ORF">MARPO_0030s0063</name>
</gene>
<dbReference type="Pfam" id="PF00459">
    <property type="entry name" value="Inositol_P"/>
    <property type="match status" value="1"/>
</dbReference>
<evidence type="ECO:0000256" key="6">
    <source>
        <dbReference type="ARBA" id="ARBA00022842"/>
    </source>
</evidence>
<dbReference type="Gene3D" id="3.30.540.10">
    <property type="entry name" value="Fructose-1,6-Bisphosphatase, subunit A, domain 1"/>
    <property type="match status" value="1"/>
</dbReference>
<evidence type="ECO:0000256" key="9">
    <source>
        <dbReference type="ARBA" id="ARBA00044484"/>
    </source>
</evidence>
<dbReference type="FunFam" id="3.40.190.80:FF:000003">
    <property type="entry name" value="PAP-specific phosphatase HAL2-like"/>
    <property type="match status" value="1"/>
</dbReference>
<dbReference type="GO" id="GO:0046854">
    <property type="term" value="P:phosphatidylinositol phosphate biosynthetic process"/>
    <property type="evidence" value="ECO:0007669"/>
    <property type="project" value="InterPro"/>
</dbReference>